<dbReference type="NCBIfam" id="TIGR00121">
    <property type="entry name" value="birA_ligase"/>
    <property type="match status" value="1"/>
</dbReference>
<keyword evidence="1 3" id="KW-0436">Ligase</keyword>
<dbReference type="GO" id="GO:0005737">
    <property type="term" value="C:cytoplasm"/>
    <property type="evidence" value="ECO:0007669"/>
    <property type="project" value="TreeGrafter"/>
</dbReference>
<dbReference type="InterPro" id="IPR045864">
    <property type="entry name" value="aa-tRNA-synth_II/BPL/LPL"/>
</dbReference>
<dbReference type="CDD" id="cd16442">
    <property type="entry name" value="BPL"/>
    <property type="match status" value="1"/>
</dbReference>
<name>A0A6C0GJN7_9BACT</name>
<dbReference type="PROSITE" id="PS51733">
    <property type="entry name" value="BPL_LPL_CATALYTIC"/>
    <property type="match status" value="1"/>
</dbReference>
<dbReference type="KEGG" id="rhoz:GXP67_15930"/>
<organism evidence="3 4">
    <name type="scientific">Rhodocytophaga rosea</name>
    <dbReference type="NCBI Taxonomy" id="2704465"/>
    <lineage>
        <taxon>Bacteria</taxon>
        <taxon>Pseudomonadati</taxon>
        <taxon>Bacteroidota</taxon>
        <taxon>Cytophagia</taxon>
        <taxon>Cytophagales</taxon>
        <taxon>Rhodocytophagaceae</taxon>
        <taxon>Rhodocytophaga</taxon>
    </lineage>
</organism>
<dbReference type="InterPro" id="IPR004408">
    <property type="entry name" value="Biotin_CoA_COase_ligase"/>
</dbReference>
<dbReference type="PANTHER" id="PTHR12835">
    <property type="entry name" value="BIOTIN PROTEIN LIGASE"/>
    <property type="match status" value="1"/>
</dbReference>
<dbReference type="PANTHER" id="PTHR12835:SF5">
    <property type="entry name" value="BIOTIN--PROTEIN LIGASE"/>
    <property type="match status" value="1"/>
</dbReference>
<dbReference type="EC" id="6.3.4.15" evidence="3"/>
<dbReference type="Pfam" id="PF03099">
    <property type="entry name" value="BPL_LplA_LipB"/>
    <property type="match status" value="1"/>
</dbReference>
<proteinExistence type="predicted"/>
<dbReference type="EMBL" id="CP048222">
    <property type="protein sequence ID" value="QHT68024.1"/>
    <property type="molecule type" value="Genomic_DNA"/>
</dbReference>
<feature type="domain" description="BPL/LPL catalytic" evidence="2">
    <location>
        <begin position="3"/>
        <end position="188"/>
    </location>
</feature>
<dbReference type="AlphaFoldDB" id="A0A6C0GJN7"/>
<gene>
    <name evidence="3" type="ORF">GXP67_15930</name>
</gene>
<evidence type="ECO:0000313" key="3">
    <source>
        <dbReference type="EMBL" id="QHT68024.1"/>
    </source>
</evidence>
<evidence type="ECO:0000313" key="4">
    <source>
        <dbReference type="Proteomes" id="UP000480178"/>
    </source>
</evidence>
<evidence type="ECO:0000259" key="2">
    <source>
        <dbReference type="PROSITE" id="PS51733"/>
    </source>
</evidence>
<keyword evidence="4" id="KW-1185">Reference proteome</keyword>
<dbReference type="InterPro" id="IPR004143">
    <property type="entry name" value="BPL_LPL_catalytic"/>
</dbReference>
<reference evidence="3 4" key="1">
    <citation type="submission" date="2020-01" db="EMBL/GenBank/DDBJ databases">
        <authorList>
            <person name="Kim M.K."/>
        </authorList>
    </citation>
    <scope>NUCLEOTIDE SEQUENCE [LARGE SCALE GENOMIC DNA]</scope>
    <source>
        <strain evidence="3 4">172606-1</strain>
    </source>
</reference>
<protein>
    <submittedName>
        <fullName evidence="3">Biotin--[acetyl-CoA-carboxylase] ligase</fullName>
        <ecNumber evidence="3">6.3.4.15</ecNumber>
    </submittedName>
</protein>
<dbReference type="Gene3D" id="3.30.930.10">
    <property type="entry name" value="Bira Bifunctional Protein, Domain 2"/>
    <property type="match status" value="1"/>
</dbReference>
<dbReference type="Proteomes" id="UP000480178">
    <property type="component" value="Chromosome"/>
</dbReference>
<sequence>MYNILPNTLFIGRKIIYLPSCHSTNDIAASLLKDKNVIEGTTVITDQQTAGRGQRGNTWEAEPGKNLTFSIVLKPSFLQASQQFSLNMVISLACLQFLSEYISEGIQIKWPNDLYYYDKKIGGILIESTIKNTMLDNIIAGIGLNINQEHFAEPRAISMTLINKQTYDLERLLTNLLTKIEHNYFKLKTGHLYYIQNNYLKNLYGYHKNRLFRTNIVFEGQIIGIDEIGRLGIETGGVVRYFFFKEVEFI</sequence>
<dbReference type="GO" id="GO:0004077">
    <property type="term" value="F:biotin--[biotin carboxyl-carrier protein] ligase activity"/>
    <property type="evidence" value="ECO:0007669"/>
    <property type="project" value="UniProtKB-EC"/>
</dbReference>
<accession>A0A6C0GJN7</accession>
<dbReference type="SUPFAM" id="SSF55681">
    <property type="entry name" value="Class II aaRS and biotin synthetases"/>
    <property type="match status" value="1"/>
</dbReference>
<evidence type="ECO:0000256" key="1">
    <source>
        <dbReference type="ARBA" id="ARBA00022598"/>
    </source>
</evidence>